<dbReference type="Proteomes" id="UP000274201">
    <property type="component" value="Chromosome"/>
</dbReference>
<accession>A0A3S4ZZ09</accession>
<dbReference type="AlphaFoldDB" id="A0A3S4ZZ09"/>
<evidence type="ECO:0000313" key="1">
    <source>
        <dbReference type="EMBL" id="VEJ44669.1"/>
    </source>
</evidence>
<organism evidence="1 2">
    <name type="scientific">Bartonella vinsonii</name>
    <name type="common">Rochalimaea vinsonii</name>
    <dbReference type="NCBI Taxonomy" id="33047"/>
    <lineage>
        <taxon>Bacteria</taxon>
        <taxon>Pseudomonadati</taxon>
        <taxon>Pseudomonadota</taxon>
        <taxon>Alphaproteobacteria</taxon>
        <taxon>Hyphomicrobiales</taxon>
        <taxon>Bartonellaceae</taxon>
        <taxon>Bartonella</taxon>
    </lineage>
</organism>
<protein>
    <submittedName>
        <fullName evidence="1">Uncharacterized protein</fullName>
    </submittedName>
</protein>
<sequence length="39" mass="4612">MNELKGNHFSFEIAHSFQSENMAENMGVLNFILFQDHHF</sequence>
<dbReference type="EMBL" id="LR134529">
    <property type="protein sequence ID" value="VEJ44669.1"/>
    <property type="molecule type" value="Genomic_DNA"/>
</dbReference>
<name>A0A3S4ZZ09_BARVI</name>
<evidence type="ECO:0000313" key="2">
    <source>
        <dbReference type="Proteomes" id="UP000274201"/>
    </source>
</evidence>
<proteinExistence type="predicted"/>
<reference evidence="1 2" key="1">
    <citation type="submission" date="2018-12" db="EMBL/GenBank/DDBJ databases">
        <authorList>
            <consortium name="Pathogen Informatics"/>
        </authorList>
    </citation>
    <scope>NUCLEOTIDE SEQUENCE [LARGE SCALE GENOMIC DNA]</scope>
    <source>
        <strain evidence="1 2">NCTC12905</strain>
    </source>
</reference>
<gene>
    <name evidence="1" type="ORF">NCTC12905_00307</name>
</gene>